<dbReference type="GO" id="GO:0030632">
    <property type="term" value="P:D-alanine biosynthetic process"/>
    <property type="evidence" value="ECO:0007669"/>
    <property type="project" value="UniProtKB-UniRule"/>
</dbReference>
<reference evidence="8 9" key="2">
    <citation type="journal article" date="2010" name="Stand. Genomic Sci.">
        <title>Complete genome sequence of Syntrophothermus lipocalidus type strain (TGB-C1).</title>
        <authorList>
            <person name="Djao O.D."/>
            <person name="Zhang X."/>
            <person name="Lucas S."/>
            <person name="Lapidus A."/>
            <person name="Del Rio T.G."/>
            <person name="Nolan M."/>
            <person name="Tice H."/>
            <person name="Cheng J.F."/>
            <person name="Han C."/>
            <person name="Tapia R."/>
            <person name="Goodwin L."/>
            <person name="Pitluck S."/>
            <person name="Liolios K."/>
            <person name="Ivanova N."/>
            <person name="Mavromatis K."/>
            <person name="Mikhailova N."/>
            <person name="Ovchinnikova G."/>
            <person name="Pati A."/>
            <person name="Brambilla E."/>
            <person name="Chen A."/>
            <person name="Palaniappan K."/>
            <person name="Land M."/>
            <person name="Hauser L."/>
            <person name="Chang Y.J."/>
            <person name="Jeffries C.D."/>
            <person name="Rohde M."/>
            <person name="Sikorski J."/>
            <person name="Spring S."/>
            <person name="Goker M."/>
            <person name="Detter J.C."/>
            <person name="Woyke T."/>
            <person name="Bristow J."/>
            <person name="Eisen J.A."/>
            <person name="Markowitz V."/>
            <person name="Hugenholtz P."/>
            <person name="Kyrpides N.C."/>
            <person name="Klenk H.P."/>
        </authorList>
    </citation>
    <scope>NUCLEOTIDE SEQUENCE [LARGE SCALE GENOMIC DNA]</scope>
    <source>
        <strain evidence="9">DSM 12680 / TGB-C1</strain>
    </source>
</reference>
<dbReference type="PRINTS" id="PR00992">
    <property type="entry name" value="ALARACEMASE"/>
</dbReference>
<dbReference type="InterPro" id="IPR011079">
    <property type="entry name" value="Ala_racemase_C"/>
</dbReference>
<evidence type="ECO:0000256" key="3">
    <source>
        <dbReference type="ARBA" id="ARBA00023235"/>
    </source>
</evidence>
<dbReference type="EMBL" id="CP002048">
    <property type="protein sequence ID" value="ADI02539.1"/>
    <property type="molecule type" value="Genomic_DNA"/>
</dbReference>
<feature type="active site" description="Proton acceptor; specific for L-alanine" evidence="4">
    <location>
        <position position="269"/>
    </location>
</feature>
<dbReference type="eggNOG" id="COG0787">
    <property type="taxonomic scope" value="Bacteria"/>
</dbReference>
<reference evidence="9" key="1">
    <citation type="journal article" date="2010" name="Stand. Genomic Sci.">
        <title>Complete genome sequence of Syntrophothermus lipocalidus type strain (TGB-C1T).</title>
        <authorList>
            <consortium name="US DOE Joint Genome Institute (JGI-PGF)"/>
            <person name="Djao O."/>
            <person name="Zhang X."/>
            <person name="Lucas S."/>
            <person name="Lapidus A."/>
            <person name="Glavina Del Rio T."/>
            <person name="Nolan M."/>
            <person name="Tice H."/>
            <person name="Cheng J."/>
            <person name="Han C."/>
            <person name="Tapia R."/>
            <person name="Goodwin L."/>
            <person name="Pitluck S."/>
            <person name="Liolios K."/>
            <person name="Ivanova N."/>
            <person name="Mavromatis K."/>
            <person name="Mikhailova N."/>
            <person name="Ovchinnikova G."/>
            <person name="Pati A."/>
            <person name="Brambilla E."/>
            <person name="Chen A."/>
            <person name="Palaniappan K."/>
            <person name="Land M."/>
            <person name="Hauser L."/>
            <person name="Chang Y."/>
            <person name="Jeffries C."/>
            <person name="Rohde M."/>
            <person name="Sikorski J."/>
            <person name="Spring S."/>
            <person name="Goker M."/>
            <person name="Detter J."/>
            <person name="Woyke T."/>
            <person name="Bristow J."/>
            <person name="Eisen J."/>
            <person name="Markowitz V."/>
            <person name="Hugenholtz P."/>
            <person name="Kyrpides N."/>
            <person name="Klenk H."/>
        </authorList>
    </citation>
    <scope>NUCLEOTIDE SEQUENCE [LARGE SCALE GENOMIC DNA]</scope>
    <source>
        <strain evidence="9">DSM 12680 / TGB-C1</strain>
    </source>
</reference>
<dbReference type="AlphaFoldDB" id="D7CPA4"/>
<comment type="function">
    <text evidence="4">Catalyzes the interconversion of L-alanine and D-alanine. May also act on other amino acids.</text>
</comment>
<protein>
    <recommendedName>
        <fullName evidence="4">Alanine racemase</fullName>
        <ecNumber evidence="4">5.1.1.1</ecNumber>
    </recommendedName>
</protein>
<comment type="pathway">
    <text evidence="4">Amino-acid biosynthesis; D-alanine biosynthesis; D-alanine from L-alanine: step 1/1.</text>
</comment>
<dbReference type="Pfam" id="PF00842">
    <property type="entry name" value="Ala_racemase_C"/>
    <property type="match status" value="1"/>
</dbReference>
<dbReference type="RefSeq" id="WP_013175941.1">
    <property type="nucleotide sequence ID" value="NC_014220.1"/>
</dbReference>
<dbReference type="GO" id="GO:0009252">
    <property type="term" value="P:peptidoglycan biosynthetic process"/>
    <property type="evidence" value="ECO:0007669"/>
    <property type="project" value="TreeGrafter"/>
</dbReference>
<evidence type="ECO:0000313" key="8">
    <source>
        <dbReference type="EMBL" id="ADI02539.1"/>
    </source>
</evidence>
<gene>
    <name evidence="8" type="ordered locus">Slip_1784</name>
</gene>
<comment type="similarity">
    <text evidence="4">Belongs to the alanine racemase family.</text>
</comment>
<dbReference type="Gene3D" id="3.20.20.10">
    <property type="entry name" value="Alanine racemase"/>
    <property type="match status" value="1"/>
</dbReference>
<dbReference type="Pfam" id="PF01168">
    <property type="entry name" value="Ala_racemase_N"/>
    <property type="match status" value="1"/>
</dbReference>
<dbReference type="STRING" id="643648.Slip_1784"/>
<evidence type="ECO:0000313" key="9">
    <source>
        <dbReference type="Proteomes" id="UP000000378"/>
    </source>
</evidence>
<dbReference type="FunFam" id="3.20.20.10:FF:000002">
    <property type="entry name" value="Alanine racemase"/>
    <property type="match status" value="1"/>
</dbReference>
<dbReference type="PANTHER" id="PTHR30511">
    <property type="entry name" value="ALANINE RACEMASE"/>
    <property type="match status" value="1"/>
</dbReference>
<name>D7CPA4_SYNLT</name>
<dbReference type="SUPFAM" id="SSF50621">
    <property type="entry name" value="Alanine racemase C-terminal domain-like"/>
    <property type="match status" value="1"/>
</dbReference>
<keyword evidence="9" id="KW-1185">Reference proteome</keyword>
<feature type="active site" description="Proton acceptor; specific for D-alanine" evidence="4">
    <location>
        <position position="39"/>
    </location>
</feature>
<accession>D7CPA4</accession>
<dbReference type="UniPathway" id="UPA00042">
    <property type="reaction ID" value="UER00497"/>
</dbReference>
<dbReference type="Gene3D" id="2.40.37.10">
    <property type="entry name" value="Lyase, Ornithine Decarboxylase, Chain A, domain 1"/>
    <property type="match status" value="1"/>
</dbReference>
<dbReference type="NCBIfam" id="TIGR00492">
    <property type="entry name" value="alr"/>
    <property type="match status" value="1"/>
</dbReference>
<feature type="binding site" evidence="4 6">
    <location>
        <position position="138"/>
    </location>
    <ligand>
        <name>substrate</name>
    </ligand>
</feature>
<dbReference type="Proteomes" id="UP000000378">
    <property type="component" value="Chromosome"/>
</dbReference>
<evidence type="ECO:0000256" key="5">
    <source>
        <dbReference type="PIRSR" id="PIRSR600821-50"/>
    </source>
</evidence>
<dbReference type="HOGENOM" id="CLU_028393_2_2_9"/>
<dbReference type="InterPro" id="IPR009006">
    <property type="entry name" value="Ala_racemase/Decarboxylase_C"/>
</dbReference>
<sequence>MMHLARPTWAEVDLGAVAHNLKELRNLLVGTARLMPVVKANAYGHGILEVARTCVEEGAEFLAVALLDEALLLKEAGINRPRILVLGATSEEGAQEAVKQGVRLTCFDRRLAEAVSRVACKLQKPGYIHIKIDTGMGRLGFYPDERALADIEEFLRLPGLEVEGIFTHFAAADAADKSYTEWQLRRFLDFVGELEQKGVKIPLKHAANSAALIDLPSAHLDLVRPGISVYGLWPSDEVANRCLNLIPAMRLLSRIVMLKDLPPGHAVSYGCTYITTRTTKVATVPIGYADGYSRLLSGKVHAVVRGKRVCGIGRICMDQCMFDVSEVEGVREGDEVILFGRPEDGVTADELASLIGTINYEIVCMLGPRIPRIYKRSKL</sequence>
<feature type="binding site" evidence="4 6">
    <location>
        <position position="317"/>
    </location>
    <ligand>
        <name>substrate</name>
    </ligand>
</feature>
<dbReference type="PROSITE" id="PS00395">
    <property type="entry name" value="ALANINE_RACEMASE"/>
    <property type="match status" value="1"/>
</dbReference>
<comment type="catalytic activity">
    <reaction evidence="4">
        <text>L-alanine = D-alanine</text>
        <dbReference type="Rhea" id="RHEA:20249"/>
        <dbReference type="ChEBI" id="CHEBI:57416"/>
        <dbReference type="ChEBI" id="CHEBI:57972"/>
        <dbReference type="EC" id="5.1.1.1"/>
    </reaction>
</comment>
<dbReference type="GO" id="GO:0005829">
    <property type="term" value="C:cytosol"/>
    <property type="evidence" value="ECO:0007669"/>
    <property type="project" value="TreeGrafter"/>
</dbReference>
<dbReference type="SUPFAM" id="SSF51419">
    <property type="entry name" value="PLP-binding barrel"/>
    <property type="match status" value="1"/>
</dbReference>
<dbReference type="PANTHER" id="PTHR30511:SF0">
    <property type="entry name" value="ALANINE RACEMASE, CATABOLIC-RELATED"/>
    <property type="match status" value="1"/>
</dbReference>
<dbReference type="InterPro" id="IPR020622">
    <property type="entry name" value="Ala_racemase_pyridoxalP-BS"/>
</dbReference>
<evidence type="ECO:0000256" key="1">
    <source>
        <dbReference type="ARBA" id="ARBA00001933"/>
    </source>
</evidence>
<dbReference type="EC" id="5.1.1.1" evidence="4"/>
<organism evidence="8 9">
    <name type="scientific">Syntrophothermus lipocalidus (strain DSM 12680 / TGB-C1)</name>
    <dbReference type="NCBI Taxonomy" id="643648"/>
    <lineage>
        <taxon>Bacteria</taxon>
        <taxon>Bacillati</taxon>
        <taxon>Bacillota</taxon>
        <taxon>Clostridia</taxon>
        <taxon>Eubacteriales</taxon>
        <taxon>Syntrophomonadaceae</taxon>
        <taxon>Syntrophothermus</taxon>
    </lineage>
</organism>
<dbReference type="CDD" id="cd00430">
    <property type="entry name" value="PLPDE_III_AR"/>
    <property type="match status" value="1"/>
</dbReference>
<evidence type="ECO:0000259" key="7">
    <source>
        <dbReference type="SMART" id="SM01005"/>
    </source>
</evidence>
<evidence type="ECO:0000256" key="6">
    <source>
        <dbReference type="PIRSR" id="PIRSR600821-52"/>
    </source>
</evidence>
<evidence type="ECO:0000256" key="2">
    <source>
        <dbReference type="ARBA" id="ARBA00022898"/>
    </source>
</evidence>
<comment type="cofactor">
    <cofactor evidence="1 4 5">
        <name>pyridoxal 5'-phosphate</name>
        <dbReference type="ChEBI" id="CHEBI:597326"/>
    </cofactor>
</comment>
<evidence type="ECO:0000256" key="4">
    <source>
        <dbReference type="HAMAP-Rule" id="MF_01201"/>
    </source>
</evidence>
<dbReference type="GO" id="GO:0030170">
    <property type="term" value="F:pyridoxal phosphate binding"/>
    <property type="evidence" value="ECO:0007669"/>
    <property type="project" value="UniProtKB-UniRule"/>
</dbReference>
<feature type="modified residue" description="N6-(pyridoxal phosphate)lysine" evidence="4 5">
    <location>
        <position position="39"/>
    </location>
</feature>
<dbReference type="InterPro" id="IPR000821">
    <property type="entry name" value="Ala_racemase"/>
</dbReference>
<feature type="domain" description="Alanine racemase C-terminal" evidence="7">
    <location>
        <begin position="248"/>
        <end position="375"/>
    </location>
</feature>
<dbReference type="InterPro" id="IPR001608">
    <property type="entry name" value="Ala_racemase_N"/>
</dbReference>
<dbReference type="HAMAP" id="MF_01201">
    <property type="entry name" value="Ala_racemase"/>
    <property type="match status" value="1"/>
</dbReference>
<keyword evidence="2 4" id="KW-0663">Pyridoxal phosphate</keyword>
<dbReference type="GO" id="GO:0008784">
    <property type="term" value="F:alanine racemase activity"/>
    <property type="evidence" value="ECO:0007669"/>
    <property type="project" value="UniProtKB-UniRule"/>
</dbReference>
<proteinExistence type="inferred from homology"/>
<keyword evidence="3 4" id="KW-0413">Isomerase</keyword>
<dbReference type="InterPro" id="IPR029066">
    <property type="entry name" value="PLP-binding_barrel"/>
</dbReference>
<dbReference type="SMART" id="SM01005">
    <property type="entry name" value="Ala_racemase_C"/>
    <property type="match status" value="1"/>
</dbReference>
<dbReference type="KEGG" id="slp:Slip_1784"/>